<keyword evidence="6" id="KW-0769">Symport</keyword>
<gene>
    <name evidence="14" type="ORF">FHX47_000853</name>
</gene>
<feature type="transmembrane region" description="Helical" evidence="12">
    <location>
        <begin position="333"/>
        <end position="353"/>
    </location>
</feature>
<evidence type="ECO:0000256" key="7">
    <source>
        <dbReference type="ARBA" id="ARBA00022989"/>
    </source>
</evidence>
<reference evidence="14 15" key="1">
    <citation type="submission" date="2020-08" db="EMBL/GenBank/DDBJ databases">
        <title>Sequencing the genomes of 1000 actinobacteria strains.</title>
        <authorList>
            <person name="Klenk H.-P."/>
        </authorList>
    </citation>
    <scope>NUCLEOTIDE SEQUENCE [LARGE SCALE GENOMIC DNA]</scope>
    <source>
        <strain evidence="14 15">DSM 28238</strain>
    </source>
</reference>
<sequence>MNTDDADHTSPGTAAGTAAAEPHRQPQEVSKKEVRTAVSSATIGTTIEWYDFFLYGTAAGLVFDQLYFPNDDETVALLLAYSTFAVGFLARPLGGILFGHLGDRIGRKKTLVATMYIMGIATFLIGAIPTYDQIGIWAPILLILLRIAQGIAIGGEWGGAVLLSVEFAPKNRRGFFGSFPQLGLALGLLMGTGAFTLLSVVMSDEAFLAWGWRIAFFVSIILVVVGVYLRSKIAETPSFRAAQKELGQLRRQIPLAQLLKDRISRRHLLLGMGTRYAEGVAYNLWAVFVIAYATGTVGFERLEVLLAIMVAAVVLAFGIPLSGRLSDAIPRRVVFSAGAVLLALLIFPAFGVIQTGSWWMLAGVLVVMLGLAYPLMYGSQAAFYAELFPPSTRYSGISIVYQLSGIVASGLTPMILTWLIGGPGLAVALGYVIFTCVVTLICVWLIRAEDIRAVSGTEGDVTVS</sequence>
<dbReference type="InterPro" id="IPR011701">
    <property type="entry name" value="MFS"/>
</dbReference>
<proteinExistence type="inferred from homology"/>
<comment type="similarity">
    <text evidence="2">Belongs to the major facilitator superfamily. Metabolite:H+ Symporter (MHS) family (TC 2.A.1.6) family.</text>
</comment>
<feature type="compositionally biased region" description="Basic and acidic residues" evidence="11">
    <location>
        <begin position="21"/>
        <end position="32"/>
    </location>
</feature>
<feature type="domain" description="Major facilitator superfamily (MFS) profile" evidence="13">
    <location>
        <begin position="37"/>
        <end position="451"/>
    </location>
</feature>
<evidence type="ECO:0000256" key="8">
    <source>
        <dbReference type="ARBA" id="ARBA00023136"/>
    </source>
</evidence>
<dbReference type="InterPro" id="IPR005828">
    <property type="entry name" value="MFS_sugar_transport-like"/>
</dbReference>
<feature type="transmembrane region" description="Helical" evidence="12">
    <location>
        <begin position="280"/>
        <end position="298"/>
    </location>
</feature>
<dbReference type="AlphaFoldDB" id="A0A7W5TPF3"/>
<dbReference type="PROSITE" id="PS50850">
    <property type="entry name" value="MFS"/>
    <property type="match status" value="1"/>
</dbReference>
<dbReference type="PANTHER" id="PTHR43045:SF1">
    <property type="entry name" value="SHIKIMATE TRANSPORTER"/>
    <property type="match status" value="1"/>
</dbReference>
<evidence type="ECO:0000313" key="15">
    <source>
        <dbReference type="Proteomes" id="UP000547528"/>
    </source>
</evidence>
<evidence type="ECO:0000256" key="9">
    <source>
        <dbReference type="ARBA" id="ARBA00037295"/>
    </source>
</evidence>
<dbReference type="GO" id="GO:0015293">
    <property type="term" value="F:symporter activity"/>
    <property type="evidence" value="ECO:0007669"/>
    <property type="project" value="UniProtKB-KW"/>
</dbReference>
<dbReference type="PANTHER" id="PTHR43045">
    <property type="entry name" value="SHIKIMATE TRANSPORTER"/>
    <property type="match status" value="1"/>
</dbReference>
<keyword evidence="15" id="KW-1185">Reference proteome</keyword>
<evidence type="ECO:0000256" key="3">
    <source>
        <dbReference type="ARBA" id="ARBA00022448"/>
    </source>
</evidence>
<dbReference type="Pfam" id="PF00083">
    <property type="entry name" value="Sugar_tr"/>
    <property type="match status" value="1"/>
</dbReference>
<comment type="caution">
    <text evidence="14">The sequence shown here is derived from an EMBL/GenBank/DDBJ whole genome shotgun (WGS) entry which is preliminary data.</text>
</comment>
<dbReference type="Pfam" id="PF07690">
    <property type="entry name" value="MFS_1"/>
    <property type="match status" value="1"/>
</dbReference>
<accession>A0A7W5TPF3</accession>
<dbReference type="InterPro" id="IPR036259">
    <property type="entry name" value="MFS_trans_sf"/>
</dbReference>
<dbReference type="Gene3D" id="1.20.1250.20">
    <property type="entry name" value="MFS general substrate transporter like domains"/>
    <property type="match status" value="2"/>
</dbReference>
<name>A0A7W5TPF3_9MICC</name>
<feature type="transmembrane region" description="Helical" evidence="12">
    <location>
        <begin position="210"/>
        <end position="229"/>
    </location>
</feature>
<dbReference type="InterPro" id="IPR020846">
    <property type="entry name" value="MFS_dom"/>
</dbReference>
<dbReference type="RefSeq" id="WP_183357602.1">
    <property type="nucleotide sequence ID" value="NZ_BAABKR010000001.1"/>
</dbReference>
<evidence type="ECO:0000256" key="11">
    <source>
        <dbReference type="SAM" id="MobiDB-lite"/>
    </source>
</evidence>
<evidence type="ECO:0000256" key="10">
    <source>
        <dbReference type="ARBA" id="ARBA00039918"/>
    </source>
</evidence>
<keyword evidence="3" id="KW-0813">Transport</keyword>
<feature type="transmembrane region" description="Helical" evidence="12">
    <location>
        <begin position="110"/>
        <end position="128"/>
    </location>
</feature>
<evidence type="ECO:0000259" key="13">
    <source>
        <dbReference type="PROSITE" id="PS50850"/>
    </source>
</evidence>
<keyword evidence="4" id="KW-1003">Cell membrane</keyword>
<comment type="function">
    <text evidence="9">May be a proton symporter involved in the uptake of osmolytes such as proline and glycine betaine.</text>
</comment>
<keyword evidence="8 12" id="KW-0472">Membrane</keyword>
<dbReference type="GO" id="GO:0005886">
    <property type="term" value="C:plasma membrane"/>
    <property type="evidence" value="ECO:0007669"/>
    <property type="project" value="UniProtKB-SubCell"/>
</dbReference>
<evidence type="ECO:0000256" key="6">
    <source>
        <dbReference type="ARBA" id="ARBA00022847"/>
    </source>
</evidence>
<dbReference type="SUPFAM" id="SSF103473">
    <property type="entry name" value="MFS general substrate transporter"/>
    <property type="match status" value="1"/>
</dbReference>
<comment type="subcellular location">
    <subcellularLocation>
        <location evidence="1">Cell membrane</location>
        <topology evidence="1">Multi-pass membrane protein</topology>
    </subcellularLocation>
</comment>
<feature type="transmembrane region" description="Helical" evidence="12">
    <location>
        <begin position="359"/>
        <end position="378"/>
    </location>
</feature>
<protein>
    <recommendedName>
        <fullName evidence="10">Putative proline/betaine transporter</fullName>
    </recommendedName>
</protein>
<evidence type="ECO:0000256" key="5">
    <source>
        <dbReference type="ARBA" id="ARBA00022692"/>
    </source>
</evidence>
<feature type="transmembrane region" description="Helical" evidence="12">
    <location>
        <begin position="75"/>
        <end position="98"/>
    </location>
</feature>
<feature type="transmembrane region" description="Helical" evidence="12">
    <location>
        <begin position="426"/>
        <end position="446"/>
    </location>
</feature>
<dbReference type="CDD" id="cd17369">
    <property type="entry name" value="MFS_ShiA_like"/>
    <property type="match status" value="1"/>
</dbReference>
<keyword evidence="5 12" id="KW-0812">Transmembrane</keyword>
<feature type="transmembrane region" description="Helical" evidence="12">
    <location>
        <begin position="134"/>
        <end position="163"/>
    </location>
</feature>
<evidence type="ECO:0000256" key="12">
    <source>
        <dbReference type="SAM" id="Phobius"/>
    </source>
</evidence>
<dbReference type="FunFam" id="1.20.1250.20:FF:000001">
    <property type="entry name" value="Dicarboxylate MFS transporter"/>
    <property type="match status" value="1"/>
</dbReference>
<feature type="transmembrane region" description="Helical" evidence="12">
    <location>
        <begin position="399"/>
        <end position="420"/>
    </location>
</feature>
<feature type="transmembrane region" description="Helical" evidence="12">
    <location>
        <begin position="175"/>
        <end position="198"/>
    </location>
</feature>
<keyword evidence="7 12" id="KW-1133">Transmembrane helix</keyword>
<feature type="region of interest" description="Disordered" evidence="11">
    <location>
        <begin position="1"/>
        <end position="32"/>
    </location>
</feature>
<evidence type="ECO:0000313" key="14">
    <source>
        <dbReference type="EMBL" id="MBB3667260.1"/>
    </source>
</evidence>
<dbReference type="Proteomes" id="UP000547528">
    <property type="component" value="Unassembled WGS sequence"/>
</dbReference>
<evidence type="ECO:0000256" key="2">
    <source>
        <dbReference type="ARBA" id="ARBA00008240"/>
    </source>
</evidence>
<evidence type="ECO:0000256" key="4">
    <source>
        <dbReference type="ARBA" id="ARBA00022475"/>
    </source>
</evidence>
<dbReference type="EMBL" id="JACIBT010000001">
    <property type="protein sequence ID" value="MBB3667260.1"/>
    <property type="molecule type" value="Genomic_DNA"/>
</dbReference>
<organism evidence="14 15">
    <name type="scientific">Garicola koreensis</name>
    <dbReference type="NCBI Taxonomy" id="1262554"/>
    <lineage>
        <taxon>Bacteria</taxon>
        <taxon>Bacillati</taxon>
        <taxon>Actinomycetota</taxon>
        <taxon>Actinomycetes</taxon>
        <taxon>Micrococcales</taxon>
        <taxon>Micrococcaceae</taxon>
        <taxon>Garicola</taxon>
    </lineage>
</organism>
<evidence type="ECO:0000256" key="1">
    <source>
        <dbReference type="ARBA" id="ARBA00004651"/>
    </source>
</evidence>
<feature type="transmembrane region" description="Helical" evidence="12">
    <location>
        <begin position="304"/>
        <end position="321"/>
    </location>
</feature>